<keyword evidence="3" id="KW-0418">Kinase</keyword>
<feature type="transmembrane region" description="Helical" evidence="1">
    <location>
        <begin position="12"/>
        <end position="30"/>
    </location>
</feature>
<keyword evidence="1" id="KW-1133">Transmembrane helix</keyword>
<evidence type="ECO:0000256" key="1">
    <source>
        <dbReference type="SAM" id="Phobius"/>
    </source>
</evidence>
<organism evidence="3 4">
    <name type="scientific">Chitinophaga parva</name>
    <dbReference type="NCBI Taxonomy" id="2169414"/>
    <lineage>
        <taxon>Bacteria</taxon>
        <taxon>Pseudomonadati</taxon>
        <taxon>Bacteroidota</taxon>
        <taxon>Chitinophagia</taxon>
        <taxon>Chitinophagales</taxon>
        <taxon>Chitinophagaceae</taxon>
        <taxon>Chitinophaga</taxon>
    </lineage>
</organism>
<feature type="domain" description="Signal transduction histidine kinase internal region" evidence="2">
    <location>
        <begin position="163"/>
        <end position="242"/>
    </location>
</feature>
<evidence type="ECO:0000259" key="2">
    <source>
        <dbReference type="Pfam" id="PF06580"/>
    </source>
</evidence>
<dbReference type="GO" id="GO:0000155">
    <property type="term" value="F:phosphorelay sensor kinase activity"/>
    <property type="evidence" value="ECO:0007669"/>
    <property type="project" value="InterPro"/>
</dbReference>
<keyword evidence="4" id="KW-1185">Reference proteome</keyword>
<dbReference type="Gene3D" id="3.30.565.10">
    <property type="entry name" value="Histidine kinase-like ATPase, C-terminal domain"/>
    <property type="match status" value="1"/>
</dbReference>
<evidence type="ECO:0000313" key="4">
    <source>
        <dbReference type="Proteomes" id="UP000244450"/>
    </source>
</evidence>
<feature type="transmembrane region" description="Helical" evidence="1">
    <location>
        <begin position="80"/>
        <end position="103"/>
    </location>
</feature>
<keyword evidence="1" id="KW-0472">Membrane</keyword>
<feature type="transmembrane region" description="Helical" evidence="1">
    <location>
        <begin position="50"/>
        <end position="68"/>
    </location>
</feature>
<comment type="caution">
    <text evidence="3">The sequence shown here is derived from an EMBL/GenBank/DDBJ whole genome shotgun (WGS) entry which is preliminary data.</text>
</comment>
<dbReference type="GO" id="GO:0016020">
    <property type="term" value="C:membrane"/>
    <property type="evidence" value="ECO:0007669"/>
    <property type="project" value="InterPro"/>
</dbReference>
<reference evidence="3 4" key="1">
    <citation type="submission" date="2018-04" db="EMBL/GenBank/DDBJ databases">
        <title>Chitinophaga fuyangensis sp. nov., isolated from soil in a chemical factory.</title>
        <authorList>
            <person name="Chen K."/>
        </authorList>
    </citation>
    <scope>NUCLEOTIDE SEQUENCE [LARGE SCALE GENOMIC DNA]</scope>
    <source>
        <strain evidence="3 4">LY-1</strain>
    </source>
</reference>
<feature type="transmembrane region" description="Helical" evidence="1">
    <location>
        <begin position="123"/>
        <end position="143"/>
    </location>
</feature>
<dbReference type="RefSeq" id="WP_108686833.1">
    <property type="nucleotide sequence ID" value="NZ_QCYK01000002.1"/>
</dbReference>
<dbReference type="AlphaFoldDB" id="A0A2T7BFC9"/>
<dbReference type="PANTHER" id="PTHR34220:SF7">
    <property type="entry name" value="SENSOR HISTIDINE KINASE YPDA"/>
    <property type="match status" value="1"/>
</dbReference>
<dbReference type="EMBL" id="QCYK01000002">
    <property type="protein sequence ID" value="PUZ24996.1"/>
    <property type="molecule type" value="Genomic_DNA"/>
</dbReference>
<dbReference type="InterPro" id="IPR050640">
    <property type="entry name" value="Bact_2-comp_sensor_kinase"/>
</dbReference>
<keyword evidence="3" id="KW-0808">Transferase</keyword>
<dbReference type="InterPro" id="IPR010559">
    <property type="entry name" value="Sig_transdc_His_kin_internal"/>
</dbReference>
<name>A0A2T7BFC9_9BACT</name>
<protein>
    <submittedName>
        <fullName evidence="3">Sensor histidine kinase</fullName>
    </submittedName>
</protein>
<dbReference type="Pfam" id="PF06580">
    <property type="entry name" value="His_kinase"/>
    <property type="match status" value="1"/>
</dbReference>
<evidence type="ECO:0000313" key="3">
    <source>
        <dbReference type="EMBL" id="PUZ24996.1"/>
    </source>
</evidence>
<proteinExistence type="predicted"/>
<dbReference type="InterPro" id="IPR036890">
    <property type="entry name" value="HATPase_C_sf"/>
</dbReference>
<sequence length="350" mass="40899">MFIQLRSIFQRILSTTWVGHLLFWVCYYIYDGPIASTIEVVPYKRICSAAIALPVKITATYVTLYLLTRYLREQPRNRRLLYLLFLSVTGFGICARLVSYEIVYPNFYPDWATVQPLWYVPKIIMETFGVYSVVALVATMHFIKQWYVSQKEKQVYQHEKLEAELKYLKGQIHPHFLFNTLNNLYALTIDQSRKAPEVVYKLSELMSYMLYESNKPFVPLQKEIAYIENYIVLEKIRYEDRLDVSLNVLSDVSGYLIAPLLILPFVENSFKHGFSNDIGNIWVHIDILVNDAQLIIKIENSKCDPPLEKSAHCGIGLTNVKKRLDLIYKDQYSLQIFDEESYLVILKIAI</sequence>
<accession>A0A2T7BFC9</accession>
<dbReference type="OrthoDB" id="9792992at2"/>
<dbReference type="PANTHER" id="PTHR34220">
    <property type="entry name" value="SENSOR HISTIDINE KINASE YPDA"/>
    <property type="match status" value="1"/>
</dbReference>
<dbReference type="Proteomes" id="UP000244450">
    <property type="component" value="Unassembled WGS sequence"/>
</dbReference>
<keyword evidence="1" id="KW-0812">Transmembrane</keyword>
<gene>
    <name evidence="3" type="ORF">DCC81_11825</name>
</gene>